<proteinExistence type="predicted"/>
<evidence type="ECO:0000256" key="1">
    <source>
        <dbReference type="SAM" id="Phobius"/>
    </source>
</evidence>
<dbReference type="WBParaSite" id="HPBE_0002622701-mRNA-1">
    <property type="protein sequence ID" value="HPBE_0002622701-mRNA-1"/>
    <property type="gene ID" value="HPBE_0002622701"/>
</dbReference>
<gene>
    <name evidence="2" type="ORF">HPBE_LOCUS26225</name>
</gene>
<dbReference type="Proteomes" id="UP000050761">
    <property type="component" value="Unassembled WGS sequence"/>
</dbReference>
<keyword evidence="1" id="KW-1133">Transmembrane helix</keyword>
<dbReference type="AlphaFoldDB" id="A0A183GU57"/>
<organism evidence="3 4">
    <name type="scientific">Heligmosomoides polygyrus</name>
    <name type="common">Parasitic roundworm</name>
    <dbReference type="NCBI Taxonomy" id="6339"/>
    <lineage>
        <taxon>Eukaryota</taxon>
        <taxon>Metazoa</taxon>
        <taxon>Ecdysozoa</taxon>
        <taxon>Nematoda</taxon>
        <taxon>Chromadorea</taxon>
        <taxon>Rhabditida</taxon>
        <taxon>Rhabditina</taxon>
        <taxon>Rhabditomorpha</taxon>
        <taxon>Strongyloidea</taxon>
        <taxon>Heligmosomidae</taxon>
        <taxon>Heligmosomoides</taxon>
    </lineage>
</organism>
<keyword evidence="1" id="KW-0472">Membrane</keyword>
<name>A0A183GU57_HELPZ</name>
<accession>A0A183GU57</accession>
<protein>
    <submittedName>
        <fullName evidence="4">ABC transmembrane type-1 domain-containing protein</fullName>
    </submittedName>
</protein>
<evidence type="ECO:0000313" key="3">
    <source>
        <dbReference type="Proteomes" id="UP000050761"/>
    </source>
</evidence>
<evidence type="ECO:0000313" key="2">
    <source>
        <dbReference type="EMBL" id="VDP56380.1"/>
    </source>
</evidence>
<keyword evidence="1" id="KW-0812">Transmembrane</keyword>
<reference evidence="2 3" key="1">
    <citation type="submission" date="2018-11" db="EMBL/GenBank/DDBJ databases">
        <authorList>
            <consortium name="Pathogen Informatics"/>
        </authorList>
    </citation>
    <scope>NUCLEOTIDE SEQUENCE [LARGE SCALE GENOMIC DNA]</scope>
</reference>
<reference evidence="4" key="2">
    <citation type="submission" date="2019-09" db="UniProtKB">
        <authorList>
            <consortium name="WormBaseParasite"/>
        </authorList>
    </citation>
    <scope>IDENTIFICATION</scope>
</reference>
<keyword evidence="3" id="KW-1185">Reference proteome</keyword>
<accession>A0A3P8EPT3</accession>
<evidence type="ECO:0000313" key="4">
    <source>
        <dbReference type="WBParaSite" id="HPBE_0002622701-mRNA-1"/>
    </source>
</evidence>
<feature type="transmembrane region" description="Helical" evidence="1">
    <location>
        <begin position="85"/>
        <end position="104"/>
    </location>
</feature>
<feature type="transmembrane region" description="Helical" evidence="1">
    <location>
        <begin position="147"/>
        <end position="164"/>
    </location>
</feature>
<dbReference type="EMBL" id="UZAH01039472">
    <property type="protein sequence ID" value="VDP56380.1"/>
    <property type="molecule type" value="Genomic_DNA"/>
</dbReference>
<sequence>MMATALACWLTNWSKLKYKIPVHKSSNQYIDVFERANSYVSESDENVLVEKTDYVPIIEEEDKVAGAVSWRIYGVYIQAMCSNPFVIPPLLFVVFSVQILFNLTDWWLNKWTNSAERATATRLSNSTFVKDHYVLLGLEWNVGLADYMYTFSILTLTLIAGSVVR</sequence>